<comment type="caution">
    <text evidence="1">The sequence shown here is derived from an EMBL/GenBank/DDBJ whole genome shotgun (WGS) entry which is preliminary data.</text>
</comment>
<name>A0ABW0GN62_9MICO</name>
<keyword evidence="2" id="KW-1185">Reference proteome</keyword>
<dbReference type="EMBL" id="JBHSLD010000009">
    <property type="protein sequence ID" value="MFC5381167.1"/>
    <property type="molecule type" value="Genomic_DNA"/>
</dbReference>
<evidence type="ECO:0000313" key="2">
    <source>
        <dbReference type="Proteomes" id="UP001596122"/>
    </source>
</evidence>
<evidence type="ECO:0000313" key="1">
    <source>
        <dbReference type="EMBL" id="MFC5381167.1"/>
    </source>
</evidence>
<evidence type="ECO:0008006" key="3">
    <source>
        <dbReference type="Google" id="ProtNLM"/>
    </source>
</evidence>
<gene>
    <name evidence="1" type="ORF">ACFPJ6_10220</name>
</gene>
<dbReference type="RefSeq" id="WP_340270575.1">
    <property type="nucleotide sequence ID" value="NZ_JBBEOG010000007.1"/>
</dbReference>
<accession>A0ABW0GN62</accession>
<sequence length="270" mass="29335">MAGKRDFTALYTAPDPRPYFTYFRSLEYGVVGAGARLFRRLVDELEETRAVADVCCSFGQDAALLNHRVSEQELFDRWADPDLARLDHDALVAADRAWFAERRRDDAVTVLGLDASVPAVEYGLAVGLLDGGRAGDPEADPDVDLSVFAPVGGVVVTGGIGYVGERTFARLLDHTTEVAPWVCGLVLRWVDLGPIARMLAARGYDVQVGERHPVVQRRLADDDERAAMLAGLAALGRQPGELEARGYHAAVPFLAVPPGRRVPSLDRLVS</sequence>
<organism evidence="1 2">
    <name type="scientific">Aquipuribacter nitratireducens</name>
    <dbReference type="NCBI Taxonomy" id="650104"/>
    <lineage>
        <taxon>Bacteria</taxon>
        <taxon>Bacillati</taxon>
        <taxon>Actinomycetota</taxon>
        <taxon>Actinomycetes</taxon>
        <taxon>Micrococcales</taxon>
        <taxon>Intrasporangiaceae</taxon>
        <taxon>Aquipuribacter</taxon>
    </lineage>
</organism>
<dbReference type="Proteomes" id="UP001596122">
    <property type="component" value="Unassembled WGS sequence"/>
</dbReference>
<protein>
    <recommendedName>
        <fullName evidence="3">Methyltransferase type 12</fullName>
    </recommendedName>
</protein>
<reference evidence="2" key="1">
    <citation type="journal article" date="2019" name="Int. J. Syst. Evol. Microbiol.">
        <title>The Global Catalogue of Microorganisms (GCM) 10K type strain sequencing project: providing services to taxonomists for standard genome sequencing and annotation.</title>
        <authorList>
            <consortium name="The Broad Institute Genomics Platform"/>
            <consortium name="The Broad Institute Genome Sequencing Center for Infectious Disease"/>
            <person name="Wu L."/>
            <person name="Ma J."/>
        </authorList>
    </citation>
    <scope>NUCLEOTIDE SEQUENCE [LARGE SCALE GENOMIC DNA]</scope>
    <source>
        <strain evidence="2">CCUG 43114</strain>
    </source>
</reference>
<proteinExistence type="predicted"/>